<protein>
    <submittedName>
        <fullName evidence="2">Unnamed protein product</fullName>
    </submittedName>
</protein>
<keyword evidence="3" id="KW-1185">Reference proteome</keyword>
<evidence type="ECO:0000313" key="2">
    <source>
        <dbReference type="EMBL" id="GMF37928.1"/>
    </source>
</evidence>
<accession>A0A9W6XG44</accession>
<feature type="region of interest" description="Disordered" evidence="1">
    <location>
        <begin position="158"/>
        <end position="193"/>
    </location>
</feature>
<comment type="caution">
    <text evidence="2">The sequence shown here is derived from an EMBL/GenBank/DDBJ whole genome shotgun (WGS) entry which is preliminary data.</text>
</comment>
<gene>
    <name evidence="2" type="ORF">Pfra01_001077200</name>
</gene>
<reference evidence="2" key="1">
    <citation type="submission" date="2023-04" db="EMBL/GenBank/DDBJ databases">
        <title>Phytophthora fragariaefolia NBRC 109709.</title>
        <authorList>
            <person name="Ichikawa N."/>
            <person name="Sato H."/>
            <person name="Tonouchi N."/>
        </authorList>
    </citation>
    <scope>NUCLEOTIDE SEQUENCE</scope>
    <source>
        <strain evidence="2">NBRC 109709</strain>
    </source>
</reference>
<name>A0A9W6XG44_9STRA</name>
<evidence type="ECO:0000313" key="3">
    <source>
        <dbReference type="Proteomes" id="UP001165121"/>
    </source>
</evidence>
<sequence length="207" mass="21056">MDRALVGHVPSSSRDGFMHEHCVPRGERQFDGSSEALELPTASLPRARGLEVGYGEDPQDLNTSPVGSQGSAVFNRVALVQGTVPTQGADATAARVGRGGSARAPPTQRVVAGSAHVEGCAGVVARPNKSGRVETPMTQGVVAGSARAMEDAGACARATTSGGAGNPTCKVNKGDKVGSTPTAEASSRDADSAVEDSVLQVFDVFRV</sequence>
<dbReference type="AlphaFoldDB" id="A0A9W6XG44"/>
<organism evidence="2 3">
    <name type="scientific">Phytophthora fragariaefolia</name>
    <dbReference type="NCBI Taxonomy" id="1490495"/>
    <lineage>
        <taxon>Eukaryota</taxon>
        <taxon>Sar</taxon>
        <taxon>Stramenopiles</taxon>
        <taxon>Oomycota</taxon>
        <taxon>Peronosporomycetes</taxon>
        <taxon>Peronosporales</taxon>
        <taxon>Peronosporaceae</taxon>
        <taxon>Phytophthora</taxon>
    </lineage>
</organism>
<proteinExistence type="predicted"/>
<evidence type="ECO:0000256" key="1">
    <source>
        <dbReference type="SAM" id="MobiDB-lite"/>
    </source>
</evidence>
<dbReference type="Proteomes" id="UP001165121">
    <property type="component" value="Unassembled WGS sequence"/>
</dbReference>
<dbReference type="EMBL" id="BSXT01001051">
    <property type="protein sequence ID" value="GMF37928.1"/>
    <property type="molecule type" value="Genomic_DNA"/>
</dbReference>